<evidence type="ECO:0000256" key="7">
    <source>
        <dbReference type="ARBA" id="ARBA00022723"/>
    </source>
</evidence>
<dbReference type="SUPFAM" id="SSF50249">
    <property type="entry name" value="Nucleic acid-binding proteins"/>
    <property type="match status" value="1"/>
</dbReference>
<dbReference type="InterPro" id="IPR004532">
    <property type="entry name" value="Phe-tRNA-ligase_IIc_bsu_bact"/>
</dbReference>
<evidence type="ECO:0000256" key="11">
    <source>
        <dbReference type="ARBA" id="ARBA00022884"/>
    </source>
</evidence>
<keyword evidence="11 16" id="KW-0694">RNA-binding</keyword>
<dbReference type="InterPro" id="IPR041616">
    <property type="entry name" value="PheRS_beta_core"/>
</dbReference>
<evidence type="ECO:0000256" key="2">
    <source>
        <dbReference type="ARBA" id="ARBA00008653"/>
    </source>
</evidence>
<dbReference type="GO" id="GO:0005524">
    <property type="term" value="F:ATP binding"/>
    <property type="evidence" value="ECO:0007669"/>
    <property type="project" value="UniProtKB-UniRule"/>
</dbReference>
<dbReference type="PROSITE" id="PS51447">
    <property type="entry name" value="FDX_ACB"/>
    <property type="match status" value="1"/>
</dbReference>
<dbReference type="NCBIfam" id="NF045760">
    <property type="entry name" value="YtpR"/>
    <property type="match status" value="1"/>
</dbReference>
<dbReference type="EC" id="6.1.1.20" evidence="15"/>
<dbReference type="Gene3D" id="3.30.56.10">
    <property type="match status" value="2"/>
</dbReference>
<keyword evidence="21" id="KW-1185">Reference proteome</keyword>
<proteinExistence type="inferred from homology"/>
<comment type="subunit">
    <text evidence="3 15">Tetramer of two alpha and two beta subunits.</text>
</comment>
<evidence type="ECO:0000256" key="10">
    <source>
        <dbReference type="ARBA" id="ARBA00022842"/>
    </source>
</evidence>
<evidence type="ECO:0000256" key="13">
    <source>
        <dbReference type="ARBA" id="ARBA00023146"/>
    </source>
</evidence>
<dbReference type="NCBIfam" id="TIGR00472">
    <property type="entry name" value="pheT_bact"/>
    <property type="match status" value="1"/>
</dbReference>
<evidence type="ECO:0000256" key="3">
    <source>
        <dbReference type="ARBA" id="ARBA00011209"/>
    </source>
</evidence>
<keyword evidence="5 16" id="KW-0820">tRNA-binding</keyword>
<comment type="subcellular location">
    <subcellularLocation>
        <location evidence="1 15">Cytoplasm</location>
    </subcellularLocation>
</comment>
<dbReference type="Gene3D" id="2.40.50.140">
    <property type="entry name" value="Nucleic acid-binding proteins"/>
    <property type="match status" value="1"/>
</dbReference>
<feature type="binding site" evidence="15">
    <location>
        <position position="459"/>
    </location>
    <ligand>
        <name>Mg(2+)</name>
        <dbReference type="ChEBI" id="CHEBI:18420"/>
        <note>shared with alpha subunit</note>
    </ligand>
</feature>
<evidence type="ECO:0000256" key="6">
    <source>
        <dbReference type="ARBA" id="ARBA00022598"/>
    </source>
</evidence>
<dbReference type="InterPro" id="IPR002547">
    <property type="entry name" value="tRNA-bd_dom"/>
</dbReference>
<keyword evidence="12 15" id="KW-0648">Protein biosynthesis</keyword>
<dbReference type="GO" id="GO:0004826">
    <property type="term" value="F:phenylalanine-tRNA ligase activity"/>
    <property type="evidence" value="ECO:0007669"/>
    <property type="project" value="UniProtKB-UniRule"/>
</dbReference>
<feature type="binding site" evidence="15">
    <location>
        <position position="465"/>
    </location>
    <ligand>
        <name>Mg(2+)</name>
        <dbReference type="ChEBI" id="CHEBI:18420"/>
        <note>shared with alpha subunit</note>
    </ligand>
</feature>
<keyword evidence="13 15" id="KW-0030">Aminoacyl-tRNA synthetase</keyword>
<dbReference type="Pfam" id="PF03484">
    <property type="entry name" value="B5"/>
    <property type="match status" value="1"/>
</dbReference>
<dbReference type="PANTHER" id="PTHR10947">
    <property type="entry name" value="PHENYLALANYL-TRNA SYNTHETASE BETA CHAIN AND LEUCINE-RICH REPEAT-CONTAINING PROTEIN 47"/>
    <property type="match status" value="1"/>
</dbReference>
<dbReference type="InterPro" id="IPR020825">
    <property type="entry name" value="Phe-tRNA_synthase-like_B3/B4"/>
</dbReference>
<dbReference type="Gene3D" id="3.30.930.10">
    <property type="entry name" value="Bira Bifunctional Protein, Domain 2"/>
    <property type="match status" value="1"/>
</dbReference>
<evidence type="ECO:0000256" key="14">
    <source>
        <dbReference type="ARBA" id="ARBA00049255"/>
    </source>
</evidence>
<dbReference type="Pfam" id="PF01588">
    <property type="entry name" value="tRNA_bind"/>
    <property type="match status" value="1"/>
</dbReference>
<evidence type="ECO:0000259" key="17">
    <source>
        <dbReference type="PROSITE" id="PS50886"/>
    </source>
</evidence>
<evidence type="ECO:0000256" key="8">
    <source>
        <dbReference type="ARBA" id="ARBA00022741"/>
    </source>
</evidence>
<evidence type="ECO:0000259" key="19">
    <source>
        <dbReference type="PROSITE" id="PS51483"/>
    </source>
</evidence>
<name>A0A0S4M4U1_9BURK</name>
<dbReference type="Gene3D" id="3.50.40.10">
    <property type="entry name" value="Phenylalanyl-trna Synthetase, Chain B, domain 3"/>
    <property type="match status" value="1"/>
</dbReference>
<dbReference type="SMART" id="SM00873">
    <property type="entry name" value="B3_4"/>
    <property type="match status" value="1"/>
</dbReference>
<dbReference type="GO" id="GO:0006432">
    <property type="term" value="P:phenylalanyl-tRNA aminoacylation"/>
    <property type="evidence" value="ECO:0007669"/>
    <property type="project" value="UniProtKB-UniRule"/>
</dbReference>
<comment type="cofactor">
    <cofactor evidence="15">
        <name>Mg(2+)</name>
        <dbReference type="ChEBI" id="CHEBI:18420"/>
    </cofactor>
    <text evidence="15">Binds 2 magnesium ions per tetramer.</text>
</comment>
<feature type="domain" description="FDX-ACB" evidence="18">
    <location>
        <begin position="695"/>
        <end position="789"/>
    </location>
</feature>
<dbReference type="SUPFAM" id="SSF54991">
    <property type="entry name" value="Anticodon-binding domain of PheRS"/>
    <property type="match status" value="1"/>
</dbReference>
<dbReference type="STRING" id="1561003.Ark11_1168"/>
<sequence>MKFSYSWLKEFLPKLDIVPEELSDRLTMAGFEDESVCVCSSLGDKVVVGYVLECLPHPNSDRLKLCQVDVGAKLPVSIICGAANVQSGMMVVCALVGAVLPNGMMIEKREIRGVVSSGMLCSADEIGLPYSSSGILDLSLDHSFIGNNFDVICPPDVWFDVSVLSNRPDCLSVWGISREIGAWSRNFDVWVPSDYRDWDQAPDVSRCRLSIDSADDCPVYYGAAIEGINLDNPLPFFITHRILASGLKSVNSLVDILNYALLTWGQPFHAFDADKLFGNKIFIRRASSLETITTIALNEQKLDDRFVVVADSNKPQAIAGLIGGAESAISAQTKSVFIEAACFNPSVCAVQARLSNVITDSGFRFERGVDPRSTLTILKHVLHLVKKICGGTLKEKVCHHILDASSESLLVVDDDKINSLIGVSLDKETISDLLFRAGLPNHKQRTGQLVVSVPSWRFDISSQEDLVEEVARIYGYENIPNQYPSFVHDNFFTDRQSLDKIKSSLVSSGYQEVFTYAFSDPKKQRWDLKKNFVSISNPMSKSMSVMRSELLPGLIDVLEHNARHGVTHLKIFESAVCFYREDDVREINKVAGLCYGSFLPEQWGHDSYREVDLFDVKGDIERAVSASFAYYKEDNDFFHPAAVSSLVQNGKAIGIVGVLHPRFKKTLNLLYLPVLFEFYHDNFCMADRLTYQEFSVNPKVVRDICFWVPADLPFQDIFDQLSMTPVPDDIVLSIRLFDVYFDQKCNKRRSLAFRLEMRSKTRTLLDRDVSEIVASMICLAESLPSVVLREERDL</sequence>
<dbReference type="SMART" id="SM00874">
    <property type="entry name" value="B5"/>
    <property type="match status" value="1"/>
</dbReference>
<dbReference type="Proteomes" id="UP000198651">
    <property type="component" value="Chromosome I"/>
</dbReference>
<feature type="domain" description="B5" evidence="19">
    <location>
        <begin position="405"/>
        <end position="481"/>
    </location>
</feature>
<feature type="binding site" evidence="15">
    <location>
        <position position="469"/>
    </location>
    <ligand>
        <name>Mg(2+)</name>
        <dbReference type="ChEBI" id="CHEBI:18420"/>
        <note>shared with alpha subunit</note>
    </ligand>
</feature>
<feature type="domain" description="TRNA-binding" evidence="17">
    <location>
        <begin position="40"/>
        <end position="150"/>
    </location>
</feature>
<dbReference type="FunFam" id="2.40.50.140:FF:000045">
    <property type="entry name" value="Phenylalanine--tRNA ligase beta subunit"/>
    <property type="match status" value="1"/>
</dbReference>
<keyword evidence="7 15" id="KW-0479">Metal-binding</keyword>
<dbReference type="GO" id="GO:0000049">
    <property type="term" value="F:tRNA binding"/>
    <property type="evidence" value="ECO:0007669"/>
    <property type="project" value="UniProtKB-UniRule"/>
</dbReference>
<dbReference type="CDD" id="cd02796">
    <property type="entry name" value="tRNA_bind_bactPheRS"/>
    <property type="match status" value="1"/>
</dbReference>
<dbReference type="Pfam" id="PF03147">
    <property type="entry name" value="FDX-ACB"/>
    <property type="match status" value="1"/>
</dbReference>
<evidence type="ECO:0000256" key="4">
    <source>
        <dbReference type="ARBA" id="ARBA00022490"/>
    </source>
</evidence>
<dbReference type="PANTHER" id="PTHR10947:SF0">
    <property type="entry name" value="PHENYLALANINE--TRNA LIGASE BETA SUBUNIT"/>
    <property type="match status" value="1"/>
</dbReference>
<evidence type="ECO:0000313" key="21">
    <source>
        <dbReference type="Proteomes" id="UP000198651"/>
    </source>
</evidence>
<keyword evidence="6 15" id="KW-0436">Ligase</keyword>
<dbReference type="HAMAP" id="MF_00283">
    <property type="entry name" value="Phe_tRNA_synth_beta1"/>
    <property type="match status" value="1"/>
</dbReference>
<protein>
    <recommendedName>
        <fullName evidence="15">Phenylalanine--tRNA ligase beta subunit</fullName>
        <ecNumber evidence="15">6.1.1.20</ecNumber>
    </recommendedName>
    <alternativeName>
        <fullName evidence="15">Phenylalanyl-tRNA synthetase beta subunit</fullName>
        <shortName evidence="15">PheRS</shortName>
    </alternativeName>
</protein>
<dbReference type="InterPro" id="IPR009061">
    <property type="entry name" value="DNA-bd_dom_put_sf"/>
</dbReference>
<evidence type="ECO:0000256" key="9">
    <source>
        <dbReference type="ARBA" id="ARBA00022840"/>
    </source>
</evidence>
<dbReference type="SUPFAM" id="SSF46955">
    <property type="entry name" value="Putative DNA-binding domain"/>
    <property type="match status" value="1"/>
</dbReference>
<evidence type="ECO:0000256" key="1">
    <source>
        <dbReference type="ARBA" id="ARBA00004496"/>
    </source>
</evidence>
<comment type="similarity">
    <text evidence="2 15">Belongs to the phenylalanyl-tRNA synthetase beta subunit family. Type 1 subfamily.</text>
</comment>
<dbReference type="InterPro" id="IPR005147">
    <property type="entry name" value="tRNA_synthase_B5-dom"/>
</dbReference>
<dbReference type="RefSeq" id="WP_092343455.1">
    <property type="nucleotide sequence ID" value="NZ_LN906597.1"/>
</dbReference>
<dbReference type="InterPro" id="IPR045060">
    <property type="entry name" value="Phe-tRNA-ligase_IIc_bsu"/>
</dbReference>
<dbReference type="InterPro" id="IPR005121">
    <property type="entry name" value="Fdx_antiC-bd"/>
</dbReference>
<dbReference type="PROSITE" id="PS50886">
    <property type="entry name" value="TRBD"/>
    <property type="match status" value="1"/>
</dbReference>
<dbReference type="GO" id="GO:0000287">
    <property type="term" value="F:magnesium ion binding"/>
    <property type="evidence" value="ECO:0007669"/>
    <property type="project" value="UniProtKB-UniRule"/>
</dbReference>
<dbReference type="SMART" id="SM00896">
    <property type="entry name" value="FDX-ACB"/>
    <property type="match status" value="1"/>
</dbReference>
<dbReference type="PROSITE" id="PS51483">
    <property type="entry name" value="B5"/>
    <property type="match status" value="1"/>
</dbReference>
<dbReference type="InterPro" id="IPR005146">
    <property type="entry name" value="B3/B4_tRNA-bd"/>
</dbReference>
<gene>
    <name evidence="15 20" type="primary">pheT</name>
    <name evidence="20" type="ORF">Ark11_1168</name>
</gene>
<dbReference type="InterPro" id="IPR036690">
    <property type="entry name" value="Fdx_antiC-bd_sf"/>
</dbReference>
<dbReference type="SUPFAM" id="SSF55681">
    <property type="entry name" value="Class II aaRS and biotin synthetases"/>
    <property type="match status" value="1"/>
</dbReference>
<dbReference type="GO" id="GO:0009328">
    <property type="term" value="C:phenylalanine-tRNA ligase complex"/>
    <property type="evidence" value="ECO:0007669"/>
    <property type="project" value="TreeGrafter"/>
</dbReference>
<organism evidence="20 21">
    <name type="scientific">Candidatus Ichthyocystis hellenicum</name>
    <dbReference type="NCBI Taxonomy" id="1561003"/>
    <lineage>
        <taxon>Bacteria</taxon>
        <taxon>Pseudomonadati</taxon>
        <taxon>Pseudomonadota</taxon>
        <taxon>Betaproteobacteria</taxon>
        <taxon>Burkholderiales</taxon>
        <taxon>Candidatus Ichthyocystis</taxon>
    </lineage>
</organism>
<keyword evidence="9 15" id="KW-0067">ATP-binding</keyword>
<dbReference type="PATRIC" id="fig|1561003.3.peg.1203"/>
<dbReference type="Pfam" id="PF17759">
    <property type="entry name" value="tRNA_synthFbeta"/>
    <property type="match status" value="1"/>
</dbReference>
<dbReference type="CDD" id="cd00769">
    <property type="entry name" value="PheRS_beta_core"/>
    <property type="match status" value="1"/>
</dbReference>
<dbReference type="OrthoDB" id="9805455at2"/>
<dbReference type="AlphaFoldDB" id="A0A0S4M4U1"/>
<keyword evidence="8 15" id="KW-0547">Nucleotide-binding</keyword>
<evidence type="ECO:0000313" key="20">
    <source>
        <dbReference type="EMBL" id="CUT17980.1"/>
    </source>
</evidence>
<evidence type="ECO:0000259" key="18">
    <source>
        <dbReference type="PROSITE" id="PS51447"/>
    </source>
</evidence>
<dbReference type="InterPro" id="IPR033714">
    <property type="entry name" value="tRNA_bind_bactPheRS"/>
</dbReference>
<comment type="catalytic activity">
    <reaction evidence="14 15">
        <text>tRNA(Phe) + L-phenylalanine + ATP = L-phenylalanyl-tRNA(Phe) + AMP + diphosphate + H(+)</text>
        <dbReference type="Rhea" id="RHEA:19413"/>
        <dbReference type="Rhea" id="RHEA-COMP:9668"/>
        <dbReference type="Rhea" id="RHEA-COMP:9699"/>
        <dbReference type="ChEBI" id="CHEBI:15378"/>
        <dbReference type="ChEBI" id="CHEBI:30616"/>
        <dbReference type="ChEBI" id="CHEBI:33019"/>
        <dbReference type="ChEBI" id="CHEBI:58095"/>
        <dbReference type="ChEBI" id="CHEBI:78442"/>
        <dbReference type="ChEBI" id="CHEBI:78531"/>
        <dbReference type="ChEBI" id="CHEBI:456215"/>
        <dbReference type="EC" id="6.1.1.20"/>
    </reaction>
</comment>
<evidence type="ECO:0000256" key="16">
    <source>
        <dbReference type="PROSITE-ProRule" id="PRU00209"/>
    </source>
</evidence>
<dbReference type="Gene3D" id="3.30.70.380">
    <property type="entry name" value="Ferrodoxin-fold anticodon-binding domain"/>
    <property type="match status" value="1"/>
</dbReference>
<dbReference type="Pfam" id="PF03483">
    <property type="entry name" value="B3_4"/>
    <property type="match status" value="1"/>
</dbReference>
<dbReference type="SUPFAM" id="SSF56037">
    <property type="entry name" value="PheT/TilS domain"/>
    <property type="match status" value="1"/>
</dbReference>
<evidence type="ECO:0000256" key="12">
    <source>
        <dbReference type="ARBA" id="ARBA00022917"/>
    </source>
</evidence>
<dbReference type="InterPro" id="IPR012340">
    <property type="entry name" value="NA-bd_OB-fold"/>
</dbReference>
<keyword evidence="4 15" id="KW-0963">Cytoplasm</keyword>
<feature type="binding site" evidence="15">
    <location>
        <position position="468"/>
    </location>
    <ligand>
        <name>Mg(2+)</name>
        <dbReference type="ChEBI" id="CHEBI:18420"/>
        <note>shared with alpha subunit</note>
    </ligand>
</feature>
<dbReference type="InterPro" id="IPR045864">
    <property type="entry name" value="aa-tRNA-synth_II/BPL/LPL"/>
</dbReference>
<keyword evidence="10 15" id="KW-0460">Magnesium</keyword>
<evidence type="ECO:0000256" key="15">
    <source>
        <dbReference type="HAMAP-Rule" id="MF_00283"/>
    </source>
</evidence>
<reference evidence="21" key="1">
    <citation type="submission" date="2015-11" db="EMBL/GenBank/DDBJ databases">
        <authorList>
            <person name="Seth-Smith H.M.B."/>
        </authorList>
    </citation>
    <scope>NUCLEOTIDE SEQUENCE [LARGE SCALE GENOMIC DNA]</scope>
    <source>
        <strain evidence="21">2013Ark11</strain>
    </source>
</reference>
<dbReference type="EMBL" id="LN906597">
    <property type="protein sequence ID" value="CUT17980.1"/>
    <property type="molecule type" value="Genomic_DNA"/>
</dbReference>
<evidence type="ECO:0000256" key="5">
    <source>
        <dbReference type="ARBA" id="ARBA00022555"/>
    </source>
</evidence>
<accession>A0A0S4M4U1</accession>